<dbReference type="EMBL" id="CADEAL010000039">
    <property type="protein sequence ID" value="CAB1413144.1"/>
    <property type="molecule type" value="Genomic_DNA"/>
</dbReference>
<organism evidence="1 2">
    <name type="scientific">Pleuronectes platessa</name>
    <name type="common">European plaice</name>
    <dbReference type="NCBI Taxonomy" id="8262"/>
    <lineage>
        <taxon>Eukaryota</taxon>
        <taxon>Metazoa</taxon>
        <taxon>Chordata</taxon>
        <taxon>Craniata</taxon>
        <taxon>Vertebrata</taxon>
        <taxon>Euteleostomi</taxon>
        <taxon>Actinopterygii</taxon>
        <taxon>Neopterygii</taxon>
        <taxon>Teleostei</taxon>
        <taxon>Neoteleostei</taxon>
        <taxon>Acanthomorphata</taxon>
        <taxon>Carangaria</taxon>
        <taxon>Pleuronectiformes</taxon>
        <taxon>Pleuronectoidei</taxon>
        <taxon>Pleuronectidae</taxon>
        <taxon>Pleuronectes</taxon>
    </lineage>
</organism>
<evidence type="ECO:0000313" key="2">
    <source>
        <dbReference type="Proteomes" id="UP001153269"/>
    </source>
</evidence>
<protein>
    <submittedName>
        <fullName evidence="1">Uncharacterized protein</fullName>
    </submittedName>
</protein>
<dbReference type="Proteomes" id="UP001153269">
    <property type="component" value="Unassembled WGS sequence"/>
</dbReference>
<name>A0A9N7TJT3_PLEPL</name>
<proteinExistence type="predicted"/>
<keyword evidence="2" id="KW-1185">Reference proteome</keyword>
<comment type="caution">
    <text evidence="1">The sequence shown here is derived from an EMBL/GenBank/DDBJ whole genome shotgun (WGS) entry which is preliminary data.</text>
</comment>
<evidence type="ECO:0000313" key="1">
    <source>
        <dbReference type="EMBL" id="CAB1413144.1"/>
    </source>
</evidence>
<reference evidence="1" key="1">
    <citation type="submission" date="2020-03" db="EMBL/GenBank/DDBJ databases">
        <authorList>
            <person name="Weist P."/>
        </authorList>
    </citation>
    <scope>NUCLEOTIDE SEQUENCE</scope>
</reference>
<sequence>MRRSPGSSLNGLGMFTSHSSLDPSATLCGCDQAERVGRAPMAPIGRRMRFSVPFHSRLISMRTFCGEVFEMWLLFGFKGNATRASRSFMDGFEAHTQIREYDEEIDTTLVSARGVGAGSRLAQGAEAVVHLNHSKVQQYSK</sequence>
<dbReference type="AlphaFoldDB" id="A0A9N7TJT3"/>
<accession>A0A9N7TJT3</accession>
<gene>
    <name evidence="1" type="ORF">PLEPLA_LOCUS844</name>
</gene>